<dbReference type="Pfam" id="PF00072">
    <property type="entry name" value="Response_reg"/>
    <property type="match status" value="1"/>
</dbReference>
<proteinExistence type="predicted"/>
<keyword evidence="5" id="KW-1185">Reference proteome</keyword>
<dbReference type="CDD" id="cd17574">
    <property type="entry name" value="REC_OmpR"/>
    <property type="match status" value="1"/>
</dbReference>
<evidence type="ECO:0000313" key="4">
    <source>
        <dbReference type="EMBL" id="MFC1852396.1"/>
    </source>
</evidence>
<name>A0ABV6Z1R6_UNCC1</name>
<evidence type="ECO:0000259" key="3">
    <source>
        <dbReference type="PROSITE" id="PS50110"/>
    </source>
</evidence>
<gene>
    <name evidence="4" type="ORF">ACFL27_19535</name>
</gene>
<dbReference type="Gene3D" id="3.40.50.2300">
    <property type="match status" value="1"/>
</dbReference>
<reference evidence="4 5" key="1">
    <citation type="submission" date="2024-09" db="EMBL/GenBank/DDBJ databases">
        <title>Laminarin stimulates single cell rates of sulfate reduction while oxygen inhibits transcriptomic activity in coastal marine sediment.</title>
        <authorList>
            <person name="Lindsay M."/>
            <person name="Orcutt B."/>
            <person name="Emerson D."/>
            <person name="Stepanauskas R."/>
            <person name="D'Angelo T."/>
        </authorList>
    </citation>
    <scope>NUCLEOTIDE SEQUENCE [LARGE SCALE GENOMIC DNA]</scope>
    <source>
        <strain evidence="4">SAG AM-311-K15</strain>
    </source>
</reference>
<keyword evidence="1 2" id="KW-0597">Phosphoprotein</keyword>
<dbReference type="Proteomes" id="UP001594351">
    <property type="component" value="Unassembled WGS sequence"/>
</dbReference>
<accession>A0ABV6Z1R6</accession>
<comment type="caution">
    <text evidence="4">The sequence shown here is derived from an EMBL/GenBank/DDBJ whole genome shotgun (WGS) entry which is preliminary data.</text>
</comment>
<dbReference type="EMBL" id="JBHPBY010000307">
    <property type="protein sequence ID" value="MFC1852396.1"/>
    <property type="molecule type" value="Genomic_DNA"/>
</dbReference>
<evidence type="ECO:0000313" key="5">
    <source>
        <dbReference type="Proteomes" id="UP001594351"/>
    </source>
</evidence>
<evidence type="ECO:0000256" key="1">
    <source>
        <dbReference type="ARBA" id="ARBA00022553"/>
    </source>
</evidence>
<dbReference type="SUPFAM" id="SSF52172">
    <property type="entry name" value="CheY-like"/>
    <property type="match status" value="1"/>
</dbReference>
<evidence type="ECO:0000256" key="2">
    <source>
        <dbReference type="PROSITE-ProRule" id="PRU00169"/>
    </source>
</evidence>
<organism evidence="4 5">
    <name type="scientific">candidate division CSSED10-310 bacterium</name>
    <dbReference type="NCBI Taxonomy" id="2855610"/>
    <lineage>
        <taxon>Bacteria</taxon>
        <taxon>Bacteria division CSSED10-310</taxon>
    </lineage>
</organism>
<dbReference type="PROSITE" id="PS50110">
    <property type="entry name" value="RESPONSE_REGULATORY"/>
    <property type="match status" value="1"/>
</dbReference>
<feature type="domain" description="Response regulatory" evidence="3">
    <location>
        <begin position="4"/>
        <end position="120"/>
    </location>
</feature>
<dbReference type="SMART" id="SM00448">
    <property type="entry name" value="REC"/>
    <property type="match status" value="1"/>
</dbReference>
<dbReference type="InterPro" id="IPR001789">
    <property type="entry name" value="Sig_transdc_resp-reg_receiver"/>
</dbReference>
<feature type="modified residue" description="4-aspartylphosphate" evidence="2">
    <location>
        <position position="53"/>
    </location>
</feature>
<dbReference type="InterPro" id="IPR050595">
    <property type="entry name" value="Bact_response_regulator"/>
</dbReference>
<dbReference type="InterPro" id="IPR011006">
    <property type="entry name" value="CheY-like_superfamily"/>
</dbReference>
<sequence length="124" mass="14157">MTKTVLVVEDDKNIQELLRLAMYNEGYEVIIVNNGFEALAYLEKQQPDLLITDIMMPELDGIKLMKALQFREETKDIPLIIVSAKDSVPDILKGLESGARFYFTKPLKINELLAHIKFLLKMSA</sequence>
<dbReference type="PANTHER" id="PTHR44591:SF3">
    <property type="entry name" value="RESPONSE REGULATORY DOMAIN-CONTAINING PROTEIN"/>
    <property type="match status" value="1"/>
</dbReference>
<dbReference type="PANTHER" id="PTHR44591">
    <property type="entry name" value="STRESS RESPONSE REGULATOR PROTEIN 1"/>
    <property type="match status" value="1"/>
</dbReference>
<protein>
    <submittedName>
        <fullName evidence="4">Response regulator transcription factor</fullName>
    </submittedName>
</protein>